<dbReference type="Pfam" id="PF00293">
    <property type="entry name" value="NUDIX"/>
    <property type="match status" value="1"/>
</dbReference>
<evidence type="ECO:0000313" key="8">
    <source>
        <dbReference type="Proteomes" id="UP000578686"/>
    </source>
</evidence>
<evidence type="ECO:0000256" key="4">
    <source>
        <dbReference type="ARBA" id="ARBA00022842"/>
    </source>
</evidence>
<dbReference type="EMBL" id="JAAVJD010000043">
    <property type="protein sequence ID" value="NJQ05620.1"/>
    <property type="molecule type" value="Genomic_DNA"/>
</dbReference>
<dbReference type="PROSITE" id="PS51462">
    <property type="entry name" value="NUDIX"/>
    <property type="match status" value="1"/>
</dbReference>
<dbReference type="PRINTS" id="PR00502">
    <property type="entry name" value="NUDIXFAMILY"/>
</dbReference>
<evidence type="ECO:0000256" key="1">
    <source>
        <dbReference type="ARBA" id="ARBA00001946"/>
    </source>
</evidence>
<protein>
    <submittedName>
        <fullName evidence="7">NUDIX hydrolase</fullName>
    </submittedName>
</protein>
<dbReference type="InterPro" id="IPR020476">
    <property type="entry name" value="Nudix_hydrolase"/>
</dbReference>
<comment type="similarity">
    <text evidence="2 5">Belongs to the Nudix hydrolase family.</text>
</comment>
<dbReference type="Proteomes" id="UP000578686">
    <property type="component" value="Unassembled WGS sequence"/>
</dbReference>
<accession>A0A7X6D021</accession>
<evidence type="ECO:0000313" key="7">
    <source>
        <dbReference type="EMBL" id="NJQ05620.1"/>
    </source>
</evidence>
<dbReference type="InterPro" id="IPR000086">
    <property type="entry name" value="NUDIX_hydrolase_dom"/>
</dbReference>
<evidence type="ECO:0000259" key="6">
    <source>
        <dbReference type="PROSITE" id="PS51462"/>
    </source>
</evidence>
<proteinExistence type="inferred from homology"/>
<dbReference type="Gene3D" id="3.40.50.300">
    <property type="entry name" value="P-loop containing nucleotide triphosphate hydrolases"/>
    <property type="match status" value="1"/>
</dbReference>
<dbReference type="PANTHER" id="PTHR43046:SF12">
    <property type="entry name" value="GDP-MANNOSE MANNOSYL HYDROLASE"/>
    <property type="match status" value="1"/>
</dbReference>
<dbReference type="GO" id="GO:0016787">
    <property type="term" value="F:hydrolase activity"/>
    <property type="evidence" value="ECO:0007669"/>
    <property type="project" value="UniProtKB-KW"/>
</dbReference>
<sequence>MIIWLNGAQGAGMSATAAELTALLPDSVLLDPERIGDLLRVTLPARRLKEVANDQELPAWRWLLVETAAAVHRETGGVLVLPLSVLSQERRDEMFGGLASRGLAVRHVLLDAEETILRQRFLTDGPAAPAMTVAASGEAATGARDGAWARDHLPAYRAALPWLRTDAHVLDTSALTGRQAAERVAAAVGEGAGACEIVQSPRPTAATVAAGMLIFDEQDRVLLVDPTYKPGWEFPGGVVEPGEPPSRAALREVTEELGLRLADGPRLLVVDWEPPVPPGFGGVRMLFDGGRLPEERFGELLLPGEELRQWRFVGTAEAEQLLSPGRFLRLRWALEARARGRTINLEAGIPVSP</sequence>
<comment type="caution">
    <text evidence="7">The sequence shown here is derived from an EMBL/GenBank/DDBJ whole genome shotgun (WGS) entry which is preliminary data.</text>
</comment>
<keyword evidence="3 5" id="KW-0378">Hydrolase</keyword>
<evidence type="ECO:0000256" key="5">
    <source>
        <dbReference type="RuleBase" id="RU003476"/>
    </source>
</evidence>
<feature type="domain" description="Nudix hydrolase" evidence="6">
    <location>
        <begin position="205"/>
        <end position="335"/>
    </location>
</feature>
<evidence type="ECO:0000256" key="3">
    <source>
        <dbReference type="ARBA" id="ARBA00022801"/>
    </source>
</evidence>
<dbReference type="SUPFAM" id="SSF55811">
    <property type="entry name" value="Nudix"/>
    <property type="match status" value="1"/>
</dbReference>
<keyword evidence="8" id="KW-1185">Reference proteome</keyword>
<dbReference type="PANTHER" id="PTHR43046">
    <property type="entry name" value="GDP-MANNOSE MANNOSYL HYDROLASE"/>
    <property type="match status" value="1"/>
</dbReference>
<dbReference type="PROSITE" id="PS00893">
    <property type="entry name" value="NUDIX_BOX"/>
    <property type="match status" value="1"/>
</dbReference>
<comment type="cofactor">
    <cofactor evidence="1">
        <name>Mg(2+)</name>
        <dbReference type="ChEBI" id="CHEBI:18420"/>
    </cofactor>
</comment>
<dbReference type="InterPro" id="IPR027417">
    <property type="entry name" value="P-loop_NTPase"/>
</dbReference>
<dbReference type="SUPFAM" id="SSF52540">
    <property type="entry name" value="P-loop containing nucleoside triphosphate hydrolases"/>
    <property type="match status" value="1"/>
</dbReference>
<organism evidence="7 8">
    <name type="scientific">Streptomyces lonarensis</name>
    <dbReference type="NCBI Taxonomy" id="700599"/>
    <lineage>
        <taxon>Bacteria</taxon>
        <taxon>Bacillati</taxon>
        <taxon>Actinomycetota</taxon>
        <taxon>Actinomycetes</taxon>
        <taxon>Kitasatosporales</taxon>
        <taxon>Streptomycetaceae</taxon>
        <taxon>Streptomyces</taxon>
    </lineage>
</organism>
<dbReference type="InterPro" id="IPR015797">
    <property type="entry name" value="NUDIX_hydrolase-like_dom_sf"/>
</dbReference>
<dbReference type="AlphaFoldDB" id="A0A7X6D021"/>
<reference evidence="7 8" key="1">
    <citation type="submission" date="2020-03" db="EMBL/GenBank/DDBJ databases">
        <title>Draft genome of Streptomyces sp. ventii, isolated from the Axial Seamount in the Pacific Ocean, and resequencing of the two type strains Streptomyces lonarensis strain NCL 716 and Streptomyces bohaiensis strain 11A07.</title>
        <authorList>
            <person name="Loughran R.M."/>
            <person name="Pfannmuller K.M."/>
            <person name="Wasson B.J."/>
            <person name="Deadmond M.C."/>
            <person name="Paddock B.E."/>
            <person name="Koyack M.J."/>
            <person name="Gallegos D.A."/>
            <person name="Mitchell E.A."/>
            <person name="Ushijima B."/>
            <person name="Saw J.H."/>
            <person name="Mcphail K.L."/>
            <person name="Videau P."/>
        </authorList>
    </citation>
    <scope>NUCLEOTIDE SEQUENCE [LARGE SCALE GENOMIC DNA]</scope>
    <source>
        <strain evidence="7 8">NCL716</strain>
    </source>
</reference>
<gene>
    <name evidence="7" type="ORF">HCN56_08555</name>
</gene>
<dbReference type="RefSeq" id="WP_167968898.1">
    <property type="nucleotide sequence ID" value="NZ_BHZG01000004.1"/>
</dbReference>
<keyword evidence="4" id="KW-0460">Magnesium</keyword>
<dbReference type="Gene3D" id="3.90.79.10">
    <property type="entry name" value="Nucleoside Triphosphate Pyrophosphohydrolase"/>
    <property type="match status" value="1"/>
</dbReference>
<dbReference type="InterPro" id="IPR020084">
    <property type="entry name" value="NUDIX_hydrolase_CS"/>
</dbReference>
<evidence type="ECO:0000256" key="2">
    <source>
        <dbReference type="ARBA" id="ARBA00005582"/>
    </source>
</evidence>
<dbReference type="CDD" id="cd18876">
    <property type="entry name" value="NUDIX_Hydrolase"/>
    <property type="match status" value="1"/>
</dbReference>
<name>A0A7X6D021_9ACTN</name>